<evidence type="ECO:0000313" key="1">
    <source>
        <dbReference type="EMBL" id="CFE49148.1"/>
    </source>
</evidence>
<evidence type="ECO:0000313" key="2">
    <source>
        <dbReference type="EMBL" id="CNW39871.1"/>
    </source>
</evidence>
<evidence type="ECO:0000313" key="3">
    <source>
        <dbReference type="Proteomes" id="UP000039217"/>
    </source>
</evidence>
<evidence type="ECO:0000313" key="4">
    <source>
        <dbReference type="Proteomes" id="UP000046947"/>
    </source>
</evidence>
<proteinExistence type="predicted"/>
<reference evidence="3 4" key="1">
    <citation type="submission" date="2015-03" db="EMBL/GenBank/DDBJ databases">
        <authorList>
            <consortium name="Pathogen Informatics"/>
        </authorList>
    </citation>
    <scope>NUCLEOTIDE SEQUENCE [LARGE SCALE GENOMIC DNA]</scope>
    <source>
        <strain evidence="2 3">D00501624</strain>
        <strain evidence="1 4">H09601792</strain>
    </source>
</reference>
<sequence>MAPYTRMVLAVSCTIDAWKWVASCLVPTWVACSANPVISASTAAIRAVAAPTPRRLFSQSAPGAAVNTVGAIAASCGYNCGVKPCEPRIRSG</sequence>
<protein>
    <submittedName>
        <fullName evidence="1">Uncharacterized protein</fullName>
    </submittedName>
</protein>
<dbReference type="EMBL" id="CFOH01000169">
    <property type="protein sequence ID" value="CFE49148.1"/>
    <property type="molecule type" value="Genomic_DNA"/>
</dbReference>
<dbReference type="PROSITE" id="PS51257">
    <property type="entry name" value="PROKAR_LIPOPROTEIN"/>
    <property type="match status" value="1"/>
</dbReference>
<accession>A0A654TK19</accession>
<dbReference type="EMBL" id="CQQC01001980">
    <property type="protein sequence ID" value="CNW39871.1"/>
    <property type="molecule type" value="Genomic_DNA"/>
</dbReference>
<name>A0A654TK19_MYCTX</name>
<dbReference type="AlphaFoldDB" id="A0A654TK19"/>
<gene>
    <name evidence="2" type="ORF">ERS007661_03926</name>
    <name evidence="1" type="ORF">ERS007688_01362</name>
</gene>
<dbReference type="Proteomes" id="UP000039217">
    <property type="component" value="Unassembled WGS sequence"/>
</dbReference>
<dbReference type="Proteomes" id="UP000046947">
    <property type="component" value="Unassembled WGS sequence"/>
</dbReference>
<organism evidence="1 4">
    <name type="scientific">Mycobacterium tuberculosis</name>
    <dbReference type="NCBI Taxonomy" id="1773"/>
    <lineage>
        <taxon>Bacteria</taxon>
        <taxon>Bacillati</taxon>
        <taxon>Actinomycetota</taxon>
        <taxon>Actinomycetes</taxon>
        <taxon>Mycobacteriales</taxon>
        <taxon>Mycobacteriaceae</taxon>
        <taxon>Mycobacterium</taxon>
        <taxon>Mycobacterium tuberculosis complex</taxon>
    </lineage>
</organism>